<feature type="transmembrane region" description="Helical" evidence="6">
    <location>
        <begin position="79"/>
        <end position="99"/>
    </location>
</feature>
<dbReference type="InterPro" id="IPR050833">
    <property type="entry name" value="Poly_Biosynth_Transport"/>
</dbReference>
<feature type="transmembrane region" description="Helical" evidence="6">
    <location>
        <begin position="251"/>
        <end position="274"/>
    </location>
</feature>
<feature type="transmembrane region" description="Helical" evidence="6">
    <location>
        <begin position="347"/>
        <end position="367"/>
    </location>
</feature>
<feature type="transmembrane region" description="Helical" evidence="6">
    <location>
        <begin position="286"/>
        <end position="309"/>
    </location>
</feature>
<keyword evidence="2" id="KW-1003">Cell membrane</keyword>
<keyword evidence="4 6" id="KW-1133">Transmembrane helix</keyword>
<keyword evidence="3 6" id="KW-0812">Transmembrane</keyword>
<reference evidence="8" key="1">
    <citation type="submission" date="2016-10" db="EMBL/GenBank/DDBJ databases">
        <authorList>
            <person name="Varghese N."/>
            <person name="Submissions S."/>
        </authorList>
    </citation>
    <scope>NUCLEOTIDE SEQUENCE [LARGE SCALE GENOMIC DNA]</scope>
    <source>
        <strain evidence="8">CCTCC 2012022</strain>
    </source>
</reference>
<accession>A0A1H2E779</accession>
<protein>
    <submittedName>
        <fullName evidence="7">Membrane protein involved in the export of O-antigen and teichoic acid</fullName>
    </submittedName>
</protein>
<dbReference type="Proteomes" id="UP000243063">
    <property type="component" value="Chromosome I"/>
</dbReference>
<keyword evidence="5 6" id="KW-0472">Membrane</keyword>
<evidence type="ECO:0000256" key="1">
    <source>
        <dbReference type="ARBA" id="ARBA00004651"/>
    </source>
</evidence>
<dbReference type="AlphaFoldDB" id="A0A1H2E779"/>
<evidence type="ECO:0000313" key="8">
    <source>
        <dbReference type="Proteomes" id="UP000243063"/>
    </source>
</evidence>
<keyword evidence="8" id="KW-1185">Reference proteome</keyword>
<evidence type="ECO:0000256" key="2">
    <source>
        <dbReference type="ARBA" id="ARBA00022475"/>
    </source>
</evidence>
<comment type="subcellular location">
    <subcellularLocation>
        <location evidence="1">Cell membrane</location>
        <topology evidence="1">Multi-pass membrane protein</topology>
    </subcellularLocation>
</comment>
<gene>
    <name evidence="7" type="ORF">SAMN05216580_0361</name>
</gene>
<feature type="transmembrane region" description="Helical" evidence="6">
    <location>
        <begin position="405"/>
        <end position="428"/>
    </location>
</feature>
<name>A0A1H2E779_9GAMM</name>
<dbReference type="Pfam" id="PF13440">
    <property type="entry name" value="Polysacc_synt_3"/>
    <property type="match status" value="1"/>
</dbReference>
<dbReference type="STRING" id="1245526.SAMN05216580_0361"/>
<feature type="transmembrane region" description="Helical" evidence="6">
    <location>
        <begin position="221"/>
        <end position="239"/>
    </location>
</feature>
<proteinExistence type="predicted"/>
<dbReference type="GO" id="GO:0005886">
    <property type="term" value="C:plasma membrane"/>
    <property type="evidence" value="ECO:0007669"/>
    <property type="project" value="UniProtKB-SubCell"/>
</dbReference>
<feature type="transmembrane region" description="Helical" evidence="6">
    <location>
        <begin position="171"/>
        <end position="191"/>
    </location>
</feature>
<dbReference type="EMBL" id="LT629780">
    <property type="protein sequence ID" value="SDT90957.1"/>
    <property type="molecule type" value="Genomic_DNA"/>
</dbReference>
<sequence>MELGLTIATLGAVFVRCGLNNAVQRYYWDAGVSEAERSVLVSTGFWLTFGVGVVCGVCAFFIVPLIFKASTGGVEQLGSMGVLAIAALLPLLQWSQYLQDVLRLHFAPWKFLGYTFTSRALGSLIALFLVLHFGAGVEGVLLAQASTLLLALPLGIWLVKKDFVVNLDRPWAGRLLAFGTPFIFTEVAYWLFASIDRWMLAAMAGVSEVGIYSVAFRFSTLAVFVATAFGMAWSPYAVKVRADHPQSHRQVYAEVLLILLVVMLCVAGSIALFAGEFIGAIMSPDYAAATIPLTVLCFTAVFQATQQVTAIGISLANRTKIFAGLAWAAAILNVALNFWLIPWFGATGAATATLISCMLLSGGFLLFTQRLYPLPISWIRLLWLCLLGAVVFFSSIHWLSQEFDLAASAVKLCIALVCVVLAMLSLNFRVFRSL</sequence>
<feature type="transmembrane region" description="Helical" evidence="6">
    <location>
        <begin position="111"/>
        <end position="133"/>
    </location>
</feature>
<evidence type="ECO:0000313" key="7">
    <source>
        <dbReference type="EMBL" id="SDT90957.1"/>
    </source>
</evidence>
<dbReference type="PANTHER" id="PTHR30250">
    <property type="entry name" value="PST FAMILY PREDICTED COLANIC ACID TRANSPORTER"/>
    <property type="match status" value="1"/>
</dbReference>
<evidence type="ECO:0000256" key="6">
    <source>
        <dbReference type="SAM" id="Phobius"/>
    </source>
</evidence>
<feature type="transmembrane region" description="Helical" evidence="6">
    <location>
        <begin position="140"/>
        <end position="159"/>
    </location>
</feature>
<feature type="transmembrane region" description="Helical" evidence="6">
    <location>
        <begin position="46"/>
        <end position="67"/>
    </location>
</feature>
<organism evidence="7 8">
    <name type="scientific">Geopseudomonas guangdongensis</name>
    <dbReference type="NCBI Taxonomy" id="1245526"/>
    <lineage>
        <taxon>Bacteria</taxon>
        <taxon>Pseudomonadati</taxon>
        <taxon>Pseudomonadota</taxon>
        <taxon>Gammaproteobacteria</taxon>
        <taxon>Pseudomonadales</taxon>
        <taxon>Pseudomonadaceae</taxon>
        <taxon>Geopseudomonas</taxon>
    </lineage>
</organism>
<evidence type="ECO:0000256" key="3">
    <source>
        <dbReference type="ARBA" id="ARBA00022692"/>
    </source>
</evidence>
<feature type="transmembrane region" description="Helical" evidence="6">
    <location>
        <begin position="379"/>
        <end position="399"/>
    </location>
</feature>
<evidence type="ECO:0000256" key="4">
    <source>
        <dbReference type="ARBA" id="ARBA00022989"/>
    </source>
</evidence>
<evidence type="ECO:0000256" key="5">
    <source>
        <dbReference type="ARBA" id="ARBA00023136"/>
    </source>
</evidence>
<dbReference type="PANTHER" id="PTHR30250:SF11">
    <property type="entry name" value="O-ANTIGEN TRANSPORTER-RELATED"/>
    <property type="match status" value="1"/>
</dbReference>
<feature type="transmembrane region" description="Helical" evidence="6">
    <location>
        <begin position="321"/>
        <end position="341"/>
    </location>
</feature>